<dbReference type="CDD" id="cd15457">
    <property type="entry name" value="NADAR"/>
    <property type="match status" value="1"/>
</dbReference>
<organism evidence="2">
    <name type="scientific">Noctiluca scintillans</name>
    <name type="common">Sea sparkle</name>
    <name type="synonym">Red tide dinoflagellate</name>
    <dbReference type="NCBI Taxonomy" id="2966"/>
    <lineage>
        <taxon>Eukaryota</taxon>
        <taxon>Sar</taxon>
        <taxon>Alveolata</taxon>
        <taxon>Dinophyceae</taxon>
        <taxon>Noctilucales</taxon>
        <taxon>Noctilucaceae</taxon>
        <taxon>Noctiluca</taxon>
    </lineage>
</organism>
<evidence type="ECO:0000259" key="1">
    <source>
        <dbReference type="Pfam" id="PF08719"/>
    </source>
</evidence>
<dbReference type="InterPro" id="IPR037238">
    <property type="entry name" value="YbiA-like_sf"/>
</dbReference>
<evidence type="ECO:0000313" key="2">
    <source>
        <dbReference type="EMBL" id="CAD8845288.1"/>
    </source>
</evidence>
<dbReference type="EMBL" id="HBFQ01027824">
    <property type="protein sequence ID" value="CAD8845288.1"/>
    <property type="molecule type" value="Transcribed_RNA"/>
</dbReference>
<feature type="domain" description="NADAR" evidence="1">
    <location>
        <begin position="30"/>
        <end position="122"/>
    </location>
</feature>
<dbReference type="Pfam" id="PF08719">
    <property type="entry name" value="NADAR"/>
    <property type="match status" value="1"/>
</dbReference>
<reference evidence="2" key="1">
    <citation type="submission" date="2021-01" db="EMBL/GenBank/DDBJ databases">
        <authorList>
            <person name="Corre E."/>
            <person name="Pelletier E."/>
            <person name="Niang G."/>
            <person name="Scheremetjew M."/>
            <person name="Finn R."/>
            <person name="Kale V."/>
            <person name="Holt S."/>
            <person name="Cochrane G."/>
            <person name="Meng A."/>
            <person name="Brown T."/>
            <person name="Cohen L."/>
        </authorList>
    </citation>
    <scope>NUCLEOTIDE SEQUENCE</scope>
</reference>
<gene>
    <name evidence="2" type="ORF">NSCI0253_LOCUS19638</name>
</gene>
<protein>
    <recommendedName>
        <fullName evidence="1">NADAR domain-containing protein</fullName>
    </recommendedName>
</protein>
<sequence length="207" mass="23226">MGGPCRLKVPGKLGSRAPPCTDNFQLVKFMFDGKEWHSVEQCYQAYKFAEVSIQDKLRKTLPYADEKASGHGMRVWSQGQRYANVRKDWDAVKVEVMYLANRAKYAQNPDFQEELLSTGCVEIDGAPSTSWTTKTGQSVNWSLFNGLIQSRLREELRPVEEQDTALIESITNRFRDYCEGEGGVQLPLPGHEDELIFPSQASPSGGG</sequence>
<proteinExistence type="predicted"/>
<dbReference type="Gene3D" id="1.10.357.40">
    <property type="entry name" value="YbiA-like"/>
    <property type="match status" value="1"/>
</dbReference>
<dbReference type="SUPFAM" id="SSF143990">
    <property type="entry name" value="YbiA-like"/>
    <property type="match status" value="1"/>
</dbReference>
<dbReference type="AlphaFoldDB" id="A0A7S1F550"/>
<dbReference type="InterPro" id="IPR012816">
    <property type="entry name" value="NADAR"/>
</dbReference>
<accession>A0A7S1F550</accession>
<name>A0A7S1F550_NOCSC</name>